<keyword evidence="6" id="KW-1185">Reference proteome</keyword>
<dbReference type="Proteomes" id="UP000464954">
    <property type="component" value="Chromosome"/>
</dbReference>
<dbReference type="InterPro" id="IPR018062">
    <property type="entry name" value="HTH_AraC-typ_CS"/>
</dbReference>
<dbReference type="GO" id="GO:0043565">
    <property type="term" value="F:sequence-specific DNA binding"/>
    <property type="evidence" value="ECO:0007669"/>
    <property type="project" value="InterPro"/>
</dbReference>
<dbReference type="InterPro" id="IPR037923">
    <property type="entry name" value="HTH-like"/>
</dbReference>
<dbReference type="EMBL" id="CP047593">
    <property type="protein sequence ID" value="QHI70787.1"/>
    <property type="molecule type" value="Genomic_DNA"/>
</dbReference>
<evidence type="ECO:0000259" key="4">
    <source>
        <dbReference type="PROSITE" id="PS01124"/>
    </source>
</evidence>
<dbReference type="Pfam" id="PF07883">
    <property type="entry name" value="Cupin_2"/>
    <property type="match status" value="1"/>
</dbReference>
<dbReference type="GO" id="GO:0003700">
    <property type="term" value="F:DNA-binding transcription factor activity"/>
    <property type="evidence" value="ECO:0007669"/>
    <property type="project" value="InterPro"/>
</dbReference>
<evidence type="ECO:0000256" key="2">
    <source>
        <dbReference type="ARBA" id="ARBA00023125"/>
    </source>
</evidence>
<reference evidence="5 6" key="1">
    <citation type="submission" date="2020-01" db="EMBL/GenBank/DDBJ databases">
        <title>Ponticoccus aerotolerans gen. nov., sp. nov., an anaerobic bacterium and proposal of Ponticoccusceae fam. nov., Ponticoccusles ord. nov. and Ponticoccuse classis nov. in the phylum Kiritimatiellaeota.</title>
        <authorList>
            <person name="Zhou L.Y."/>
            <person name="Du Z.J."/>
        </authorList>
    </citation>
    <scope>NUCLEOTIDE SEQUENCE [LARGE SCALE GENOMIC DNA]</scope>
    <source>
        <strain evidence="5 6">S-5007</strain>
    </source>
</reference>
<protein>
    <submittedName>
        <fullName evidence="5">Helix-turn-helix domain-containing protein</fullName>
    </submittedName>
</protein>
<dbReference type="Gene3D" id="1.10.10.60">
    <property type="entry name" value="Homeodomain-like"/>
    <property type="match status" value="2"/>
</dbReference>
<dbReference type="InterPro" id="IPR009057">
    <property type="entry name" value="Homeodomain-like_sf"/>
</dbReference>
<dbReference type="SUPFAM" id="SSF46689">
    <property type="entry name" value="Homeodomain-like"/>
    <property type="match status" value="2"/>
</dbReference>
<keyword evidence="1" id="KW-0805">Transcription regulation</keyword>
<dbReference type="PRINTS" id="PR00032">
    <property type="entry name" value="HTHARAC"/>
</dbReference>
<evidence type="ECO:0000313" key="6">
    <source>
        <dbReference type="Proteomes" id="UP000464954"/>
    </source>
</evidence>
<feature type="domain" description="HTH araC/xylS-type" evidence="4">
    <location>
        <begin position="190"/>
        <end position="288"/>
    </location>
</feature>
<dbReference type="PROSITE" id="PS00041">
    <property type="entry name" value="HTH_ARAC_FAMILY_1"/>
    <property type="match status" value="1"/>
</dbReference>
<evidence type="ECO:0000256" key="3">
    <source>
        <dbReference type="ARBA" id="ARBA00023163"/>
    </source>
</evidence>
<dbReference type="InterPro" id="IPR018060">
    <property type="entry name" value="HTH_AraC"/>
</dbReference>
<dbReference type="Gene3D" id="2.60.120.10">
    <property type="entry name" value="Jelly Rolls"/>
    <property type="match status" value="1"/>
</dbReference>
<accession>A0A6P1MA34</accession>
<dbReference type="PROSITE" id="PS01124">
    <property type="entry name" value="HTH_ARAC_FAMILY_2"/>
    <property type="match status" value="1"/>
</dbReference>
<proteinExistence type="predicted"/>
<evidence type="ECO:0000256" key="1">
    <source>
        <dbReference type="ARBA" id="ARBA00023015"/>
    </source>
</evidence>
<dbReference type="InterPro" id="IPR013096">
    <property type="entry name" value="Cupin_2"/>
</dbReference>
<evidence type="ECO:0000313" key="5">
    <source>
        <dbReference type="EMBL" id="QHI70787.1"/>
    </source>
</evidence>
<dbReference type="PANTHER" id="PTHR43280:SF28">
    <property type="entry name" value="HTH-TYPE TRANSCRIPTIONAL ACTIVATOR RHAS"/>
    <property type="match status" value="1"/>
</dbReference>
<dbReference type="KEGG" id="taer:GT409_15510"/>
<dbReference type="Pfam" id="PF12833">
    <property type="entry name" value="HTH_18"/>
    <property type="match status" value="1"/>
</dbReference>
<dbReference type="PANTHER" id="PTHR43280">
    <property type="entry name" value="ARAC-FAMILY TRANSCRIPTIONAL REGULATOR"/>
    <property type="match status" value="1"/>
</dbReference>
<dbReference type="RefSeq" id="WP_160629959.1">
    <property type="nucleotide sequence ID" value="NZ_CP047593.1"/>
</dbReference>
<keyword evidence="2" id="KW-0238">DNA-binding</keyword>
<dbReference type="InterPro" id="IPR020449">
    <property type="entry name" value="Tscrpt_reg_AraC-type_HTH"/>
</dbReference>
<sequence>MSDLLPTIHRDYVFKQDSFPLAVHLNPGHPDYPPHRHEFEELVIIREGTGINSVDNMDYPLQAGDIFIMPKGRTHAYNQTHNLICYNIYFDSSQLDLKRWITHALPGFQALFVVEPSYRRKNEFNSRLRLRPKNLHLVWSLIESLQSTIEEEQPGYRLIALGKFFEVVGLLCRYYEETDHSDSQKVLRIAKAISYMETRFTEEITVDELAQIAHMSPRNFHRVFIDATGKTPAAYLIGLRIAEAAQQLKSTNKSITEIAFDCGFSDSNYFSRAFRKATGNSPSAYRKLIF</sequence>
<keyword evidence="3" id="KW-0804">Transcription</keyword>
<dbReference type="InterPro" id="IPR014710">
    <property type="entry name" value="RmlC-like_jellyroll"/>
</dbReference>
<dbReference type="AlphaFoldDB" id="A0A6P1MA34"/>
<dbReference type="SUPFAM" id="SSF51215">
    <property type="entry name" value="Regulatory protein AraC"/>
    <property type="match status" value="1"/>
</dbReference>
<dbReference type="SMART" id="SM00342">
    <property type="entry name" value="HTH_ARAC"/>
    <property type="match status" value="1"/>
</dbReference>
<gene>
    <name evidence="5" type="ORF">GT409_15510</name>
</gene>
<organism evidence="5 6">
    <name type="scientific">Tichowtungia aerotolerans</name>
    <dbReference type="NCBI Taxonomy" id="2697043"/>
    <lineage>
        <taxon>Bacteria</taxon>
        <taxon>Pseudomonadati</taxon>
        <taxon>Kiritimatiellota</taxon>
        <taxon>Tichowtungiia</taxon>
        <taxon>Tichowtungiales</taxon>
        <taxon>Tichowtungiaceae</taxon>
        <taxon>Tichowtungia</taxon>
    </lineage>
</organism>
<name>A0A6P1MA34_9BACT</name>